<dbReference type="HOGENOM" id="CLU_2024918_0_0_0"/>
<dbReference type="PATRIC" id="fig|243090.15.peg.3745"/>
<feature type="region of interest" description="Disordered" evidence="1">
    <location>
        <begin position="78"/>
        <end position="109"/>
    </location>
</feature>
<reference evidence="2 3" key="1">
    <citation type="journal article" date="2003" name="Proc. Natl. Acad. Sci. U.S.A.">
        <title>Complete genome sequence of the marine planctomycete Pirellula sp. strain 1.</title>
        <authorList>
            <person name="Gloeckner F.O."/>
            <person name="Kube M."/>
            <person name="Bauer M."/>
            <person name="Teeling H."/>
            <person name="Lombardot T."/>
            <person name="Ludwig W."/>
            <person name="Gade D."/>
            <person name="Beck A."/>
            <person name="Borzym K."/>
            <person name="Heitmann K."/>
            <person name="Rabus R."/>
            <person name="Schlesner H."/>
            <person name="Amann R."/>
            <person name="Reinhardt R."/>
        </authorList>
    </citation>
    <scope>NUCLEOTIDE SEQUENCE [LARGE SCALE GENOMIC DNA]</scope>
    <source>
        <strain evidence="3">DSM 10527 / NCIMB 13988 / SH1</strain>
    </source>
</reference>
<accession>Q7UN60</accession>
<name>Q7UN60_RHOBA</name>
<dbReference type="OrthoDB" id="9808443at2"/>
<protein>
    <submittedName>
        <fullName evidence="2">Uncharacterized protein</fullName>
    </submittedName>
</protein>
<dbReference type="InParanoid" id="Q7UN60"/>
<evidence type="ECO:0000256" key="1">
    <source>
        <dbReference type="SAM" id="MobiDB-lite"/>
    </source>
</evidence>
<evidence type="ECO:0000313" key="3">
    <source>
        <dbReference type="Proteomes" id="UP000001025"/>
    </source>
</evidence>
<dbReference type="AlphaFoldDB" id="Q7UN60"/>
<dbReference type="Proteomes" id="UP000001025">
    <property type="component" value="Chromosome"/>
</dbReference>
<gene>
    <name evidence="2" type="ordered locus">RB7757</name>
</gene>
<keyword evidence="3" id="KW-1185">Reference proteome</keyword>
<sequence length="122" mass="13803">MPLLCHPSRTWRRNGVIRAMLFQVWSGQIHRPARDLDLLVSGSPDPGDFKRVIQDICETSVQDDGMCFQSNTVRAESMKEDEENQGSHAAKASNAVQNEMPRCREPRPLLGRRATLISTDLR</sequence>
<proteinExistence type="predicted"/>
<organism evidence="2 3">
    <name type="scientific">Rhodopirellula baltica (strain DSM 10527 / NCIMB 13988 / SH1)</name>
    <dbReference type="NCBI Taxonomy" id="243090"/>
    <lineage>
        <taxon>Bacteria</taxon>
        <taxon>Pseudomonadati</taxon>
        <taxon>Planctomycetota</taxon>
        <taxon>Planctomycetia</taxon>
        <taxon>Pirellulales</taxon>
        <taxon>Pirellulaceae</taxon>
        <taxon>Rhodopirellula</taxon>
    </lineage>
</organism>
<dbReference type="EMBL" id="BX294146">
    <property type="protein sequence ID" value="CAD75559.1"/>
    <property type="molecule type" value="Genomic_DNA"/>
</dbReference>
<evidence type="ECO:0000313" key="2">
    <source>
        <dbReference type="EMBL" id="CAD75559.1"/>
    </source>
</evidence>
<dbReference type="KEGG" id="rba:RB7757"/>
<dbReference type="STRING" id="243090.RB7757"/>
<dbReference type="EnsemblBacteria" id="CAD75559">
    <property type="protein sequence ID" value="CAD75559"/>
    <property type="gene ID" value="RB7757"/>
</dbReference>